<dbReference type="Pfam" id="PF00563">
    <property type="entry name" value="EAL"/>
    <property type="match status" value="1"/>
</dbReference>
<organism evidence="12 13">
    <name type="scientific">Ilyobacter polytropus (strain ATCC 51220 / DSM 2926 / LMG 16218 / CuHBu1)</name>
    <dbReference type="NCBI Taxonomy" id="572544"/>
    <lineage>
        <taxon>Bacteria</taxon>
        <taxon>Fusobacteriati</taxon>
        <taxon>Fusobacteriota</taxon>
        <taxon>Fusobacteriia</taxon>
        <taxon>Fusobacteriales</taxon>
        <taxon>Fusobacteriaceae</taxon>
        <taxon>Ilyobacter</taxon>
    </lineage>
</organism>
<evidence type="ECO:0000256" key="6">
    <source>
        <dbReference type="ARBA" id="ARBA00022840"/>
    </source>
</evidence>
<feature type="domain" description="PAS" evidence="9">
    <location>
        <begin position="205"/>
        <end position="275"/>
    </location>
</feature>
<dbReference type="InterPro" id="IPR029151">
    <property type="entry name" value="Sensor-like_sf"/>
</dbReference>
<dbReference type="InterPro" id="IPR029787">
    <property type="entry name" value="Nucleotide_cyclase"/>
</dbReference>
<geneLocation type="plasmid" evidence="12 13">
    <name>pILYOP01</name>
</geneLocation>
<dbReference type="SUPFAM" id="SSF141868">
    <property type="entry name" value="EAL domain-like"/>
    <property type="match status" value="1"/>
</dbReference>
<dbReference type="PROSITE" id="PS50112">
    <property type="entry name" value="PAS"/>
    <property type="match status" value="1"/>
</dbReference>
<dbReference type="PANTHER" id="PTHR33121">
    <property type="entry name" value="CYCLIC DI-GMP PHOSPHODIESTERASE PDEF"/>
    <property type="match status" value="1"/>
</dbReference>
<dbReference type="Gene3D" id="3.30.70.270">
    <property type="match status" value="1"/>
</dbReference>
<keyword evidence="8" id="KW-0472">Membrane</keyword>
<dbReference type="SMART" id="SM00052">
    <property type="entry name" value="EAL"/>
    <property type="match status" value="1"/>
</dbReference>
<dbReference type="Gene3D" id="3.30.450.20">
    <property type="entry name" value="PAS domain"/>
    <property type="match status" value="3"/>
</dbReference>
<evidence type="ECO:0000256" key="3">
    <source>
        <dbReference type="ARBA" id="ARBA00022679"/>
    </source>
</evidence>
<dbReference type="SMART" id="SM00267">
    <property type="entry name" value="GGDEF"/>
    <property type="match status" value="1"/>
</dbReference>
<dbReference type="Pfam" id="PF13426">
    <property type="entry name" value="PAS_9"/>
    <property type="match status" value="1"/>
</dbReference>
<keyword evidence="4" id="KW-0547">Nucleotide-binding</keyword>
<dbReference type="InterPro" id="IPR043128">
    <property type="entry name" value="Rev_trsase/Diguanyl_cyclase"/>
</dbReference>
<evidence type="ECO:0000256" key="1">
    <source>
        <dbReference type="ARBA" id="ARBA00004370"/>
    </source>
</evidence>
<keyword evidence="8" id="KW-1133">Transmembrane helix</keyword>
<dbReference type="InterPro" id="IPR000160">
    <property type="entry name" value="GGDEF_dom"/>
</dbReference>
<keyword evidence="7" id="KW-0902">Two-component regulatory system</keyword>
<dbReference type="KEGG" id="ipo:Ilyop_2401"/>
<evidence type="ECO:0000259" key="10">
    <source>
        <dbReference type="PROSITE" id="PS50883"/>
    </source>
</evidence>
<dbReference type="RefSeq" id="WP_013388819.1">
    <property type="nucleotide sequence ID" value="NC_014633.1"/>
</dbReference>
<dbReference type="InterPro" id="IPR048760">
    <property type="entry name" value="VP0354-like_sensor_dom"/>
</dbReference>
<dbReference type="Proteomes" id="UP000006875">
    <property type="component" value="Plasmid pILYOP01"/>
</dbReference>
<dbReference type="Pfam" id="PF00990">
    <property type="entry name" value="GGDEF"/>
    <property type="match status" value="1"/>
</dbReference>
<proteinExistence type="predicted"/>
<dbReference type="NCBIfam" id="TIGR00229">
    <property type="entry name" value="sensory_box"/>
    <property type="match status" value="1"/>
</dbReference>
<evidence type="ECO:0000256" key="2">
    <source>
        <dbReference type="ARBA" id="ARBA00022553"/>
    </source>
</evidence>
<dbReference type="SUPFAM" id="SSF103190">
    <property type="entry name" value="Sensory domain-like"/>
    <property type="match status" value="2"/>
</dbReference>
<keyword evidence="8" id="KW-0812">Transmembrane</keyword>
<dbReference type="PROSITE" id="PS50883">
    <property type="entry name" value="EAL"/>
    <property type="match status" value="1"/>
</dbReference>
<dbReference type="Pfam" id="PF21623">
    <property type="entry name" value="HK_sensor_dom_bact"/>
    <property type="match status" value="1"/>
</dbReference>
<dbReference type="SMART" id="SM00091">
    <property type="entry name" value="PAS"/>
    <property type="match status" value="1"/>
</dbReference>
<feature type="transmembrane region" description="Helical" evidence="8">
    <location>
        <begin position="180"/>
        <end position="199"/>
    </location>
</feature>
<dbReference type="InterPro" id="IPR035965">
    <property type="entry name" value="PAS-like_dom_sf"/>
</dbReference>
<evidence type="ECO:0000259" key="9">
    <source>
        <dbReference type="PROSITE" id="PS50112"/>
    </source>
</evidence>
<dbReference type="CDD" id="cd01948">
    <property type="entry name" value="EAL"/>
    <property type="match status" value="1"/>
</dbReference>
<dbReference type="PROSITE" id="PS50887">
    <property type="entry name" value="GGDEF"/>
    <property type="match status" value="1"/>
</dbReference>
<keyword evidence="12" id="KW-0614">Plasmid</keyword>
<dbReference type="AlphaFoldDB" id="E3HDH4"/>
<dbReference type="CDD" id="cd00130">
    <property type="entry name" value="PAS"/>
    <property type="match status" value="1"/>
</dbReference>
<keyword evidence="6" id="KW-0067">ATP-binding</keyword>
<dbReference type="Gene3D" id="3.20.20.450">
    <property type="entry name" value="EAL domain"/>
    <property type="match status" value="1"/>
</dbReference>
<comment type="subcellular location">
    <subcellularLocation>
        <location evidence="1">Membrane</location>
    </subcellularLocation>
</comment>
<feature type="domain" description="GGDEF" evidence="11">
    <location>
        <begin position="360"/>
        <end position="494"/>
    </location>
</feature>
<keyword evidence="5" id="KW-0418">Kinase</keyword>
<evidence type="ECO:0000256" key="7">
    <source>
        <dbReference type="ARBA" id="ARBA00023012"/>
    </source>
</evidence>
<dbReference type="GO" id="GO:0071111">
    <property type="term" value="F:cyclic-guanylate-specific phosphodiesterase activity"/>
    <property type="evidence" value="ECO:0007669"/>
    <property type="project" value="InterPro"/>
</dbReference>
<dbReference type="InterPro" id="IPR035919">
    <property type="entry name" value="EAL_sf"/>
</dbReference>
<accession>E3HDH4</accession>
<dbReference type="PANTHER" id="PTHR33121:SF71">
    <property type="entry name" value="OXYGEN SENSOR PROTEIN DOSP"/>
    <property type="match status" value="1"/>
</dbReference>
<evidence type="ECO:0000313" key="13">
    <source>
        <dbReference type="Proteomes" id="UP000006875"/>
    </source>
</evidence>
<dbReference type="InterPro" id="IPR000014">
    <property type="entry name" value="PAS"/>
</dbReference>
<dbReference type="InterPro" id="IPR050706">
    <property type="entry name" value="Cyclic-di-GMP_PDE-like"/>
</dbReference>
<sequence length="761" mass="88196">MSIGGSDIYVSNLDLNIEHKKIEMPHLPVMRFSSPVENNKGKTIGILIINFKGFKFLDTFRNYLKINNPLIQISLTDSNGYYLYNKDESKNFGFMFEGEAKNYRLENESPKLWEMINSSSEKNFETKDKVLYFKKIDPEFKGHIYFDNENFYWNVVASLKKEDLPKLYPDIFIFKKNIKLYILLGILALSATIITLLHLKKRESNQLYMAELILGYVDEAVLITDSAGNILDFNDEFLNFTDLDKDEILKSDTSLFELNVTHPEIYDDIKKEMNKGKKWAGELWLKKKDNSKYPAILTINNVANPKNKNTEHYVCVIKDLTSEKQREAEIEYLLTHHSKTKLPNENLMRQLIDEEIKNNSGFSLIYIKLKNYNDLEIKYTDEFLNLIYENIIGKIESIVSEKENIAHLSTDTFIAICKTSTNKLLLNKSMIELFKGLKSSITIKDISVHLEFEMGSVIFPEHGDSSRELLKKALFSIRALKFHPERNYIIYHNNIEKSVRRELEIEENIVSAIENNEFQVYFQPQIDSNTETINGLEALIRWNNTTLGNVSPMEFIPLAEEKGIINKIDMWVVEEVARLTKKLGLHEQKGIKISINLSANDFKNDFLVEDVVAILDFHGLDHNQFEVELTEGTLISDHEYVSTKLEEFKSYGITVAIDDFGTGFSSMSYLKKLNFDKLKIDRSFIKDYPKMDNGSIAEVISYLAQKLKVNLIAEGVETVEQLKYLQSIGCVNIQGYYYSKPLSEKELKIYLKEHFEKKRLS</sequence>
<gene>
    <name evidence="12" type="ordered locus">Ilyop_2401</name>
</gene>
<evidence type="ECO:0000256" key="5">
    <source>
        <dbReference type="ARBA" id="ARBA00022777"/>
    </source>
</evidence>
<evidence type="ECO:0000313" key="12">
    <source>
        <dbReference type="EMBL" id="ADO84160.1"/>
    </source>
</evidence>
<keyword evidence="3" id="KW-0808">Transferase</keyword>
<dbReference type="GO" id="GO:0000160">
    <property type="term" value="P:phosphorelay signal transduction system"/>
    <property type="evidence" value="ECO:0007669"/>
    <property type="project" value="UniProtKB-KW"/>
</dbReference>
<dbReference type="SUPFAM" id="SSF55785">
    <property type="entry name" value="PYP-like sensor domain (PAS domain)"/>
    <property type="match status" value="1"/>
</dbReference>
<dbReference type="InterPro" id="IPR001633">
    <property type="entry name" value="EAL_dom"/>
</dbReference>
<dbReference type="GO" id="GO:0016301">
    <property type="term" value="F:kinase activity"/>
    <property type="evidence" value="ECO:0007669"/>
    <property type="project" value="UniProtKB-KW"/>
</dbReference>
<dbReference type="GO" id="GO:0016020">
    <property type="term" value="C:membrane"/>
    <property type="evidence" value="ECO:0007669"/>
    <property type="project" value="UniProtKB-SubCell"/>
</dbReference>
<keyword evidence="13" id="KW-1185">Reference proteome</keyword>
<name>E3HDH4_ILYPC</name>
<dbReference type="HOGENOM" id="CLU_000445_70_44_0"/>
<evidence type="ECO:0000256" key="4">
    <source>
        <dbReference type="ARBA" id="ARBA00022741"/>
    </source>
</evidence>
<evidence type="ECO:0000259" key="11">
    <source>
        <dbReference type="PROSITE" id="PS50887"/>
    </source>
</evidence>
<dbReference type="EMBL" id="CP002282">
    <property type="protein sequence ID" value="ADO84160.1"/>
    <property type="molecule type" value="Genomic_DNA"/>
</dbReference>
<dbReference type="SUPFAM" id="SSF55073">
    <property type="entry name" value="Nucleotide cyclase"/>
    <property type="match status" value="1"/>
</dbReference>
<reference evidence="12 13" key="1">
    <citation type="journal article" date="2010" name="Stand. Genomic Sci.">
        <title>Complete genome sequence of Ilyobacter polytropus type strain (CuHbu1).</title>
        <authorList>
            <person name="Sikorski J."/>
            <person name="Chertkov O."/>
            <person name="Lapidus A."/>
            <person name="Nolan M."/>
            <person name="Lucas S."/>
            <person name="Del Rio T.G."/>
            <person name="Tice H."/>
            <person name="Cheng J.F."/>
            <person name="Tapia R."/>
            <person name="Han C."/>
            <person name="Goodwin L."/>
            <person name="Pitluck S."/>
            <person name="Liolios K."/>
            <person name="Ivanova N."/>
            <person name="Mavromatis K."/>
            <person name="Mikhailova N."/>
            <person name="Pati A."/>
            <person name="Chen A."/>
            <person name="Palaniappan K."/>
            <person name="Land M."/>
            <person name="Hauser L."/>
            <person name="Chang Y.J."/>
            <person name="Jeffries C.D."/>
            <person name="Brambilla E."/>
            <person name="Yasawong M."/>
            <person name="Rohde M."/>
            <person name="Pukall R."/>
            <person name="Spring S."/>
            <person name="Goker M."/>
            <person name="Woyke T."/>
            <person name="Bristow J."/>
            <person name="Eisen J.A."/>
            <person name="Markowitz V."/>
            <person name="Hugenholtz P."/>
            <person name="Kyrpides N.C."/>
            <person name="Klenk H.P."/>
        </authorList>
    </citation>
    <scope>NUCLEOTIDE SEQUENCE [LARGE SCALE GENOMIC DNA]</scope>
    <source>
        <strain evidence="13">ATCC 51220 / DSM 2926 / LMG 16218 / CuHBu1</strain>
        <plasmid evidence="13">pILYOP01</plasmid>
    </source>
</reference>
<evidence type="ECO:0000256" key="8">
    <source>
        <dbReference type="SAM" id="Phobius"/>
    </source>
</evidence>
<feature type="domain" description="EAL" evidence="10">
    <location>
        <begin position="502"/>
        <end position="755"/>
    </location>
</feature>
<keyword evidence="2" id="KW-0597">Phosphoprotein</keyword>
<dbReference type="GO" id="GO:0005524">
    <property type="term" value="F:ATP binding"/>
    <property type="evidence" value="ECO:0007669"/>
    <property type="project" value="UniProtKB-KW"/>
</dbReference>
<protein>
    <submittedName>
        <fullName evidence="12">Diguanylate cyclase/phosphodiesterase with PAS/PAC sensor(S)</fullName>
    </submittedName>
</protein>